<gene>
    <name evidence="2" type="ORF">ZHAS_00012142</name>
</gene>
<accession>A0A084W203</accession>
<protein>
    <submittedName>
        <fullName evidence="2 3">Uncharacterized protein</fullName>
    </submittedName>
</protein>
<reference evidence="2 4" key="1">
    <citation type="journal article" date="2014" name="BMC Genomics">
        <title>Genome sequence of Anopheles sinensis provides insight into genetics basis of mosquito competence for malaria parasites.</title>
        <authorList>
            <person name="Zhou D."/>
            <person name="Zhang D."/>
            <person name="Ding G."/>
            <person name="Shi L."/>
            <person name="Hou Q."/>
            <person name="Ye Y."/>
            <person name="Xu Y."/>
            <person name="Zhou H."/>
            <person name="Xiong C."/>
            <person name="Li S."/>
            <person name="Yu J."/>
            <person name="Hong S."/>
            <person name="Yu X."/>
            <person name="Zou P."/>
            <person name="Chen C."/>
            <person name="Chang X."/>
            <person name="Wang W."/>
            <person name="Lv Y."/>
            <person name="Sun Y."/>
            <person name="Ma L."/>
            <person name="Shen B."/>
            <person name="Zhu C."/>
        </authorList>
    </citation>
    <scope>NUCLEOTIDE SEQUENCE [LARGE SCALE GENOMIC DNA]</scope>
</reference>
<evidence type="ECO:0000313" key="4">
    <source>
        <dbReference type="Proteomes" id="UP000030765"/>
    </source>
</evidence>
<feature type="region of interest" description="Disordered" evidence="1">
    <location>
        <begin position="1"/>
        <end position="33"/>
    </location>
</feature>
<dbReference type="EMBL" id="KE525272">
    <property type="protein sequence ID" value="KFB44247.1"/>
    <property type="molecule type" value="Genomic_DNA"/>
</dbReference>
<organism evidence="2">
    <name type="scientific">Anopheles sinensis</name>
    <name type="common">Mosquito</name>
    <dbReference type="NCBI Taxonomy" id="74873"/>
    <lineage>
        <taxon>Eukaryota</taxon>
        <taxon>Metazoa</taxon>
        <taxon>Ecdysozoa</taxon>
        <taxon>Arthropoda</taxon>
        <taxon>Hexapoda</taxon>
        <taxon>Insecta</taxon>
        <taxon>Pterygota</taxon>
        <taxon>Neoptera</taxon>
        <taxon>Endopterygota</taxon>
        <taxon>Diptera</taxon>
        <taxon>Nematocera</taxon>
        <taxon>Culicoidea</taxon>
        <taxon>Culicidae</taxon>
        <taxon>Anophelinae</taxon>
        <taxon>Anopheles</taxon>
    </lineage>
</organism>
<dbReference type="Proteomes" id="UP000030765">
    <property type="component" value="Unassembled WGS sequence"/>
</dbReference>
<name>A0A084W203_ANOSI</name>
<dbReference type="EnsemblMetazoa" id="ASIC012142-RA">
    <property type="protein sequence ID" value="ASIC012142-PA"/>
    <property type="gene ID" value="ASIC012142"/>
</dbReference>
<evidence type="ECO:0000256" key="1">
    <source>
        <dbReference type="SAM" id="MobiDB-lite"/>
    </source>
</evidence>
<sequence>MSVNFTRLHQSPDRRSAVSAPRTDYSFGSSSGGSRIGRIEAASCLVSPGEDPPETALAQISRIASPPAEATASSFQRRTLAAQPDQVRIKPFT</sequence>
<dbReference type="AlphaFoldDB" id="A0A084W203"/>
<feature type="region of interest" description="Disordered" evidence="1">
    <location>
        <begin position="68"/>
        <end position="93"/>
    </location>
</feature>
<dbReference type="VEuPathDB" id="VectorBase:ASIC012142"/>
<proteinExistence type="predicted"/>
<keyword evidence="4" id="KW-1185">Reference proteome</keyword>
<reference evidence="3" key="2">
    <citation type="submission" date="2020-05" db="UniProtKB">
        <authorList>
            <consortium name="EnsemblMetazoa"/>
        </authorList>
    </citation>
    <scope>IDENTIFICATION</scope>
</reference>
<evidence type="ECO:0000313" key="2">
    <source>
        <dbReference type="EMBL" id="KFB44247.1"/>
    </source>
</evidence>
<evidence type="ECO:0000313" key="3">
    <source>
        <dbReference type="EnsemblMetazoa" id="ASIC012142-PA"/>
    </source>
</evidence>
<dbReference type="EMBL" id="ATLV01019472">
    <property type="status" value="NOT_ANNOTATED_CDS"/>
    <property type="molecule type" value="Genomic_DNA"/>
</dbReference>